<feature type="transmembrane region" description="Helical" evidence="1">
    <location>
        <begin position="24"/>
        <end position="47"/>
    </location>
</feature>
<proteinExistence type="predicted"/>
<dbReference type="EMBL" id="JBHTCM010000006">
    <property type="protein sequence ID" value="MFC7332506.1"/>
    <property type="molecule type" value="Genomic_DNA"/>
</dbReference>
<feature type="transmembrane region" description="Helical" evidence="1">
    <location>
        <begin position="62"/>
        <end position="84"/>
    </location>
</feature>
<dbReference type="RefSeq" id="WP_377356955.1">
    <property type="nucleotide sequence ID" value="NZ_JBHTCM010000006.1"/>
</dbReference>
<feature type="transmembrane region" description="Helical" evidence="1">
    <location>
        <begin position="114"/>
        <end position="139"/>
    </location>
</feature>
<keyword evidence="1" id="KW-0472">Membrane</keyword>
<accession>A0ABW2KR81</accession>
<comment type="caution">
    <text evidence="2">The sequence shown here is derived from an EMBL/GenBank/DDBJ whole genome shotgun (WGS) entry which is preliminary data.</text>
</comment>
<keyword evidence="1" id="KW-1133">Transmembrane helix</keyword>
<dbReference type="Proteomes" id="UP001596456">
    <property type="component" value="Unassembled WGS sequence"/>
</dbReference>
<name>A0ABW2KR81_9PROT</name>
<evidence type="ECO:0000256" key="1">
    <source>
        <dbReference type="SAM" id="Phobius"/>
    </source>
</evidence>
<evidence type="ECO:0000313" key="3">
    <source>
        <dbReference type="Proteomes" id="UP001596456"/>
    </source>
</evidence>
<reference evidence="3" key="1">
    <citation type="journal article" date="2019" name="Int. J. Syst. Evol. Microbiol.">
        <title>The Global Catalogue of Microorganisms (GCM) 10K type strain sequencing project: providing services to taxonomists for standard genome sequencing and annotation.</title>
        <authorList>
            <consortium name="The Broad Institute Genomics Platform"/>
            <consortium name="The Broad Institute Genome Sequencing Center for Infectious Disease"/>
            <person name="Wu L."/>
            <person name="Ma J."/>
        </authorList>
    </citation>
    <scope>NUCLEOTIDE SEQUENCE [LARGE SCALE GENOMIC DNA]</scope>
    <source>
        <strain evidence="3">CGMCC 1.16275</strain>
    </source>
</reference>
<gene>
    <name evidence="2" type="ORF">ACFQPS_04975</name>
</gene>
<keyword evidence="1" id="KW-0812">Transmembrane</keyword>
<evidence type="ECO:0000313" key="2">
    <source>
        <dbReference type="EMBL" id="MFC7332506.1"/>
    </source>
</evidence>
<keyword evidence="3" id="KW-1185">Reference proteome</keyword>
<organism evidence="2 3">
    <name type="scientific">Rhodocista pekingensis</name>
    <dbReference type="NCBI Taxonomy" id="201185"/>
    <lineage>
        <taxon>Bacteria</taxon>
        <taxon>Pseudomonadati</taxon>
        <taxon>Pseudomonadota</taxon>
        <taxon>Alphaproteobacteria</taxon>
        <taxon>Rhodospirillales</taxon>
        <taxon>Azospirillaceae</taxon>
        <taxon>Rhodocista</taxon>
    </lineage>
</organism>
<protein>
    <submittedName>
        <fullName evidence="2">Uncharacterized protein</fullName>
    </submittedName>
</protein>
<sequence length="144" mass="15452">MTRPADPGRIAPIRFNPLHPENPVGLALPPTIWAGHFLIVYVITAIACEKRVHDAAPLGVPLLPAAVTLVTVAALAGIAGLILLSWRRFRPVRDAGHLVQERDIARSAPARHRFLALTTLLLGLLSAVATLMVALPAYWVPACL</sequence>